<protein>
    <recommendedName>
        <fullName evidence="6">Glycosyltransferase 61 catalytic domain-containing protein</fullName>
    </recommendedName>
</protein>
<evidence type="ECO:0000259" key="6">
    <source>
        <dbReference type="Pfam" id="PF04577"/>
    </source>
</evidence>
<dbReference type="InterPro" id="IPR007657">
    <property type="entry name" value="Glycosyltransferase_61"/>
</dbReference>
<comment type="caution">
    <text evidence="7">The sequence shown here is derived from an EMBL/GenBank/DDBJ whole genome shotgun (WGS) entry which is preliminary data.</text>
</comment>
<evidence type="ECO:0000256" key="5">
    <source>
        <dbReference type="SAM" id="Phobius"/>
    </source>
</evidence>
<sequence>MSLTRSLGILVLVLVISVLLTLLISAILLEYDEAKVVLPKVVDDNDTPWEIEFDYLLGNGAPPSLSNSSSHLKVSVPVPELLFVDDPSIDLKERLRPKKRPKGDLWLGWPKSSTSSSHARALPRNIGNSNQWWRNSRQCFEVDQICHGVQENEWFYYMRPDHQRQSNVQDGHHLFQPTMELKSAPAKYDGGKNRGDSRISIKVTSSSIFHPDEVDVDNNGQAYFMKPTNQGMRCQISSTSTHIVLQSLFNDMIGEFYARTLVKLYHLMMDGVEEQINANSDSKLPWGEIIQFYAHIAYGNKKMLDGHKLLLSGVLSDPDSPSAKSFVDLFVPEEGTEDSNSSNSNDDCQCYEKMVFCGYDVYTHDVNVLSKDLKSADNESGSGNNDDDDDNGANEPIPNDDAEAKNLFFDYDIKYTLWSAGKLDDIDELLLGCNRDASEGNEYVCQEWYDARNFLATNFHQHYPTLEKDVIKRRIEGLRANGVIEKAYMGDTKEFLVIGLTQRTYRRSWINLPDIIEKCNAAFGGTAICVEVNVEHMTTPYEQLVMHRSLDVLIGVHGAQLTQAVLLPPHGHVLELLPWIPEYTRGNWVQTTNHPTPLGVIFHNTDLNVPLCQDVQDEELQSCFMKQKSKFIWENRDFVVDSDAILKYIQKFVIYGLERDRTCDEMEATLDERFVLYNIWCLQPNVWFLDGSTSEGGSDCIHGSVYPPDNNDSVEVFDSKEECCTANRLQCQTTTQHNLLHRENYTLSLLHSYHEVKHDHSSEDILW</sequence>
<dbReference type="GO" id="GO:0016757">
    <property type="term" value="F:glycosyltransferase activity"/>
    <property type="evidence" value="ECO:0007669"/>
    <property type="project" value="UniProtKB-KW"/>
</dbReference>
<reference evidence="7 8" key="1">
    <citation type="submission" date="2024-10" db="EMBL/GenBank/DDBJ databases">
        <title>Updated reference genomes for cyclostephanoid diatoms.</title>
        <authorList>
            <person name="Roberts W.R."/>
            <person name="Alverson A.J."/>
        </authorList>
    </citation>
    <scope>NUCLEOTIDE SEQUENCE [LARGE SCALE GENOMIC DNA]</scope>
    <source>
        <strain evidence="7 8">AJA232-27</strain>
    </source>
</reference>
<keyword evidence="2" id="KW-0808">Transferase</keyword>
<dbReference type="AlphaFoldDB" id="A0ABD3M7Z9"/>
<keyword evidence="3" id="KW-0325">Glycoprotein</keyword>
<evidence type="ECO:0000256" key="4">
    <source>
        <dbReference type="SAM" id="MobiDB-lite"/>
    </source>
</evidence>
<feature type="region of interest" description="Disordered" evidence="4">
    <location>
        <begin position="374"/>
        <end position="401"/>
    </location>
</feature>
<dbReference type="PANTHER" id="PTHR20961:SF140">
    <property type="entry name" value="GLYCOSYLTRANSFERASE"/>
    <property type="match status" value="1"/>
</dbReference>
<organism evidence="7 8">
    <name type="scientific">Discostella pseudostelligera</name>
    <dbReference type="NCBI Taxonomy" id="259834"/>
    <lineage>
        <taxon>Eukaryota</taxon>
        <taxon>Sar</taxon>
        <taxon>Stramenopiles</taxon>
        <taxon>Ochrophyta</taxon>
        <taxon>Bacillariophyta</taxon>
        <taxon>Coscinodiscophyceae</taxon>
        <taxon>Thalassiosirophycidae</taxon>
        <taxon>Stephanodiscales</taxon>
        <taxon>Stephanodiscaceae</taxon>
        <taxon>Discostella</taxon>
    </lineage>
</organism>
<keyword evidence="8" id="KW-1185">Reference proteome</keyword>
<keyword evidence="5" id="KW-0472">Membrane</keyword>
<feature type="domain" description="Glycosyltransferase 61 catalytic" evidence="6">
    <location>
        <begin position="500"/>
        <end position="573"/>
    </location>
</feature>
<proteinExistence type="predicted"/>
<dbReference type="EMBL" id="JALLBG020000214">
    <property type="protein sequence ID" value="KAL3759023.1"/>
    <property type="molecule type" value="Genomic_DNA"/>
</dbReference>
<evidence type="ECO:0000256" key="2">
    <source>
        <dbReference type="ARBA" id="ARBA00022679"/>
    </source>
</evidence>
<evidence type="ECO:0000313" key="7">
    <source>
        <dbReference type="EMBL" id="KAL3759023.1"/>
    </source>
</evidence>
<evidence type="ECO:0000256" key="1">
    <source>
        <dbReference type="ARBA" id="ARBA00022676"/>
    </source>
</evidence>
<keyword evidence="5" id="KW-0812">Transmembrane</keyword>
<keyword evidence="5" id="KW-1133">Transmembrane helix</keyword>
<keyword evidence="1" id="KW-0328">Glycosyltransferase</keyword>
<dbReference type="Pfam" id="PF04577">
    <property type="entry name" value="Glyco_transf_61"/>
    <property type="match status" value="1"/>
</dbReference>
<dbReference type="InterPro" id="IPR049625">
    <property type="entry name" value="Glyco_transf_61_cat"/>
</dbReference>
<evidence type="ECO:0000313" key="8">
    <source>
        <dbReference type="Proteomes" id="UP001530293"/>
    </source>
</evidence>
<feature type="transmembrane region" description="Helical" evidence="5">
    <location>
        <begin position="7"/>
        <end position="29"/>
    </location>
</feature>
<name>A0ABD3M7Z9_9STRA</name>
<evidence type="ECO:0000256" key="3">
    <source>
        <dbReference type="ARBA" id="ARBA00023180"/>
    </source>
</evidence>
<dbReference type="Proteomes" id="UP001530293">
    <property type="component" value="Unassembled WGS sequence"/>
</dbReference>
<gene>
    <name evidence="7" type="ORF">ACHAWU_008632</name>
</gene>
<dbReference type="PANTHER" id="PTHR20961">
    <property type="entry name" value="GLYCOSYLTRANSFERASE"/>
    <property type="match status" value="1"/>
</dbReference>
<accession>A0ABD3M7Z9</accession>